<evidence type="ECO:0000256" key="3">
    <source>
        <dbReference type="ARBA" id="ARBA00023136"/>
    </source>
</evidence>
<dbReference type="AlphaFoldDB" id="A0AA46DY73"/>
<comment type="subcellular location">
    <subcellularLocation>
        <location evidence="5">Cell outer membrane</location>
    </subcellularLocation>
    <subcellularLocation>
        <location evidence="1">Membrane</location>
    </subcellularLocation>
</comment>
<dbReference type="InterPro" id="IPR038591">
    <property type="entry name" value="NolW-like_sf"/>
</dbReference>
<evidence type="ECO:0000313" key="9">
    <source>
        <dbReference type="EMBL" id="TDT69785.1"/>
    </source>
</evidence>
<dbReference type="EMBL" id="SOBG01000005">
    <property type="protein sequence ID" value="TDT69785.1"/>
    <property type="molecule type" value="Genomic_DNA"/>
</dbReference>
<reference evidence="9 10" key="1">
    <citation type="submission" date="2019-03" db="EMBL/GenBank/DDBJ databases">
        <title>Genomic Encyclopedia of Type Strains, Phase IV (KMG-IV): sequencing the most valuable type-strain genomes for metagenomic binning, comparative biology and taxonomic classification.</title>
        <authorList>
            <person name="Goeker M."/>
        </authorList>
    </citation>
    <scope>NUCLEOTIDE SEQUENCE [LARGE SCALE GENOMIC DNA]</scope>
    <source>
        <strain evidence="9 10">DSM 100055</strain>
    </source>
</reference>
<sequence length="539" mass="58757">MDRLERVIYPNELDFKNVKLADALSIISKTSGITIVAESKVKDNMIDLYFVKGQNLKEILDAVMVANNLQAKEVNNIIILEQTLKSDEKTTGQIVGRVLSTDKLGITGAKIVLIKNNDVYKEVLSEAGGAYIFENINPGTYIIKGIANNYETNGDIVEIEQGKTLSINLYLNPVDSKENKGLIEVVEKSTSSENTKKLGIIKDKNGERFTEKITLKYAFADEVKQVITSMTDENSLEVISVKDQNLIILKGSTENIETAKNLIKELDKPIKQVRITAQILEITGTLTQELGIDWSYQDKDSVSSGITGQIAVATGNPIATFTSYLGNTDNVISSTINMLKQTDDASVNAVPSVVTLNGKTANLNVSAELKVGTTSSTDSDGNTTTEPLFKEAGTVLNVTPIIRDGDGEKDKITLEITSEVSSFLSSKSTNTLGDATEEDALGAAQKNKLTSIVTLEDGGVVFIGGLKKTTVNNSIYKVPVLGDMPIFGTFFKYESIIKNTRDLFIQIKAEIVNEDNKNNDIETKGFKTSTATLKQKIYK</sequence>
<proteinExistence type="inferred from homology"/>
<dbReference type="InterPro" id="IPR004846">
    <property type="entry name" value="T2SS/T3SS_dom"/>
</dbReference>
<organism evidence="9 10">
    <name type="scientific">Hypnocyclicus thermotrophus</name>
    <dbReference type="NCBI Taxonomy" id="1627895"/>
    <lineage>
        <taxon>Bacteria</taxon>
        <taxon>Fusobacteriati</taxon>
        <taxon>Fusobacteriota</taxon>
        <taxon>Fusobacteriia</taxon>
        <taxon>Fusobacteriales</taxon>
        <taxon>Fusobacteriaceae</taxon>
        <taxon>Hypnocyclicus</taxon>
    </lineage>
</organism>
<dbReference type="Pfam" id="PF22904">
    <property type="entry name" value="NOMO1-like_2nd"/>
    <property type="match status" value="1"/>
</dbReference>
<dbReference type="PRINTS" id="PR00811">
    <property type="entry name" value="BCTERIALGSPD"/>
</dbReference>
<dbReference type="InterPro" id="IPR055074">
    <property type="entry name" value="NOMO1-3_2nd"/>
</dbReference>
<name>A0AA46DY73_9FUSO</name>
<keyword evidence="3" id="KW-0472">Membrane</keyword>
<feature type="domain" description="NolW-like" evidence="7">
    <location>
        <begin position="213"/>
        <end position="272"/>
    </location>
</feature>
<feature type="domain" description="Type II/III secretion system secretin-like" evidence="6">
    <location>
        <begin position="339"/>
        <end position="512"/>
    </location>
</feature>
<dbReference type="Gene3D" id="3.30.1370.120">
    <property type="match status" value="1"/>
</dbReference>
<dbReference type="GO" id="GO:0009279">
    <property type="term" value="C:cell outer membrane"/>
    <property type="evidence" value="ECO:0007669"/>
    <property type="project" value="UniProtKB-SubCell"/>
</dbReference>
<dbReference type="InterPro" id="IPR005644">
    <property type="entry name" value="NolW-like"/>
</dbReference>
<evidence type="ECO:0000256" key="4">
    <source>
        <dbReference type="RuleBase" id="RU004003"/>
    </source>
</evidence>
<keyword evidence="2" id="KW-0732">Signal</keyword>
<dbReference type="InterPro" id="IPR050810">
    <property type="entry name" value="Bact_Secretion_Sys_Channel"/>
</dbReference>
<feature type="domain" description="NOMO second beta-sandwich" evidence="8">
    <location>
        <begin position="93"/>
        <end position="159"/>
    </location>
</feature>
<evidence type="ECO:0000256" key="2">
    <source>
        <dbReference type="ARBA" id="ARBA00022729"/>
    </source>
</evidence>
<dbReference type="Proteomes" id="UP000294678">
    <property type="component" value="Unassembled WGS sequence"/>
</dbReference>
<keyword evidence="10" id="KW-1185">Reference proteome</keyword>
<dbReference type="Pfam" id="PF00263">
    <property type="entry name" value="Secretin"/>
    <property type="match status" value="1"/>
</dbReference>
<accession>A0AA46DY73</accession>
<dbReference type="Gene3D" id="2.60.40.1120">
    <property type="entry name" value="Carboxypeptidase-like, regulatory domain"/>
    <property type="match status" value="1"/>
</dbReference>
<evidence type="ECO:0000256" key="5">
    <source>
        <dbReference type="RuleBase" id="RU004004"/>
    </source>
</evidence>
<dbReference type="InterPro" id="IPR001775">
    <property type="entry name" value="GspD/PilQ"/>
</dbReference>
<evidence type="ECO:0000259" key="6">
    <source>
        <dbReference type="Pfam" id="PF00263"/>
    </source>
</evidence>
<dbReference type="SUPFAM" id="SSF49478">
    <property type="entry name" value="Cna protein B-type domain"/>
    <property type="match status" value="1"/>
</dbReference>
<dbReference type="GO" id="GO:0009306">
    <property type="term" value="P:protein secretion"/>
    <property type="evidence" value="ECO:0007669"/>
    <property type="project" value="InterPro"/>
</dbReference>
<evidence type="ECO:0000256" key="1">
    <source>
        <dbReference type="ARBA" id="ARBA00004370"/>
    </source>
</evidence>
<dbReference type="GO" id="GO:0015627">
    <property type="term" value="C:type II protein secretion system complex"/>
    <property type="evidence" value="ECO:0007669"/>
    <property type="project" value="TreeGrafter"/>
</dbReference>
<evidence type="ECO:0000313" key="10">
    <source>
        <dbReference type="Proteomes" id="UP000294678"/>
    </source>
</evidence>
<gene>
    <name evidence="9" type="ORF">EV215_1324</name>
</gene>
<protein>
    <submittedName>
        <fullName evidence="9">Type II secretion system protein D (GspD)</fullName>
    </submittedName>
</protein>
<comment type="caution">
    <text evidence="9">The sequence shown here is derived from an EMBL/GenBank/DDBJ whole genome shotgun (WGS) entry which is preliminary data.</text>
</comment>
<keyword evidence="5" id="KW-0813">Transport</keyword>
<comment type="similarity">
    <text evidence="4">Belongs to the bacterial secretin family.</text>
</comment>
<dbReference type="Pfam" id="PF03958">
    <property type="entry name" value="Secretin_N"/>
    <property type="match status" value="1"/>
</dbReference>
<dbReference type="PANTHER" id="PTHR30332">
    <property type="entry name" value="PROBABLE GENERAL SECRETION PATHWAY PROTEIN D"/>
    <property type="match status" value="1"/>
</dbReference>
<dbReference type="PANTHER" id="PTHR30332:SF24">
    <property type="entry name" value="SECRETIN GSPD-RELATED"/>
    <property type="match status" value="1"/>
</dbReference>
<evidence type="ECO:0000259" key="7">
    <source>
        <dbReference type="Pfam" id="PF03958"/>
    </source>
</evidence>
<evidence type="ECO:0000259" key="8">
    <source>
        <dbReference type="Pfam" id="PF22904"/>
    </source>
</evidence>